<reference evidence="2 3" key="1">
    <citation type="submission" date="2015-10" db="EMBL/GenBank/DDBJ databases">
        <title>Genome sequence of Chryseobacterium greenlandense.</title>
        <authorList>
            <person name="Newman J."/>
            <person name="Fischer K."/>
            <person name="Miller J."/>
        </authorList>
    </citation>
    <scope>NUCLEOTIDE SEQUENCE [LARGE SCALE GENOMIC DNA]</scope>
    <source>
        <strain evidence="2 3">UMB34</strain>
    </source>
</reference>
<evidence type="ECO:0000313" key="3">
    <source>
        <dbReference type="Proteomes" id="UP000054388"/>
    </source>
</evidence>
<protein>
    <submittedName>
        <fullName evidence="2">Uncharacterized protein</fullName>
    </submittedName>
</protein>
<organism evidence="2 3">
    <name type="scientific">Chryseobacterium aquaticum subsp. greenlandense</name>
    <dbReference type="NCBI Taxonomy" id="345663"/>
    <lineage>
        <taxon>Bacteria</taxon>
        <taxon>Pseudomonadati</taxon>
        <taxon>Bacteroidota</taxon>
        <taxon>Flavobacteriia</taxon>
        <taxon>Flavobacteriales</taxon>
        <taxon>Weeksellaceae</taxon>
        <taxon>Chryseobacterium group</taxon>
        <taxon>Chryseobacterium</taxon>
    </lineage>
</organism>
<feature type="region of interest" description="Disordered" evidence="1">
    <location>
        <begin position="52"/>
        <end position="72"/>
    </location>
</feature>
<evidence type="ECO:0000256" key="1">
    <source>
        <dbReference type="SAM" id="MobiDB-lite"/>
    </source>
</evidence>
<dbReference type="EMBL" id="LMAI01000003">
    <property type="protein sequence ID" value="KUJ57148.1"/>
    <property type="molecule type" value="Genomic_DNA"/>
</dbReference>
<dbReference type="AlphaFoldDB" id="A0A117KCC4"/>
<evidence type="ECO:0000313" key="2">
    <source>
        <dbReference type="EMBL" id="KUJ57148.1"/>
    </source>
</evidence>
<sequence>MKNNHHTNFIQPDLNGALFVEQSGTKKREWKADKAAKLNSVILINIVKNNKNSNNESNTIHSIWKYRSADNK</sequence>
<accession>A0A117KCC4</accession>
<gene>
    <name evidence="2" type="ORF">AR686_05660</name>
</gene>
<comment type="caution">
    <text evidence="2">The sequence shown here is derived from an EMBL/GenBank/DDBJ whole genome shotgun (WGS) entry which is preliminary data.</text>
</comment>
<proteinExistence type="predicted"/>
<name>A0A117KCC4_9FLAO</name>
<dbReference type="Proteomes" id="UP000054388">
    <property type="component" value="Unassembled WGS sequence"/>
</dbReference>